<dbReference type="PROSITE" id="PS00356">
    <property type="entry name" value="HTH_LACI_1"/>
    <property type="match status" value="1"/>
</dbReference>
<dbReference type="InterPro" id="IPR046335">
    <property type="entry name" value="LacI/GalR-like_sensor"/>
</dbReference>
<evidence type="ECO:0000256" key="2">
    <source>
        <dbReference type="ARBA" id="ARBA00023125"/>
    </source>
</evidence>
<dbReference type="Proteomes" id="UP000663505">
    <property type="component" value="Chromosome"/>
</dbReference>
<dbReference type="GO" id="GO:0003700">
    <property type="term" value="F:DNA-binding transcription factor activity"/>
    <property type="evidence" value="ECO:0007669"/>
    <property type="project" value="TreeGrafter"/>
</dbReference>
<gene>
    <name evidence="5" type="ORF">JZ786_10120</name>
</gene>
<dbReference type="Gene3D" id="1.10.260.40">
    <property type="entry name" value="lambda repressor-like DNA-binding domains"/>
    <property type="match status" value="1"/>
</dbReference>
<keyword evidence="1" id="KW-0805">Transcription regulation</keyword>
<dbReference type="PROSITE" id="PS50932">
    <property type="entry name" value="HTH_LACI_2"/>
    <property type="match status" value="1"/>
</dbReference>
<dbReference type="RefSeq" id="WP_206658547.1">
    <property type="nucleotide sequence ID" value="NZ_CP071182.1"/>
</dbReference>
<proteinExistence type="predicted"/>
<dbReference type="CDD" id="cd01392">
    <property type="entry name" value="HTH_LacI"/>
    <property type="match status" value="1"/>
</dbReference>
<evidence type="ECO:0000259" key="4">
    <source>
        <dbReference type="PROSITE" id="PS50932"/>
    </source>
</evidence>
<feature type="domain" description="HTH lacI-type" evidence="4">
    <location>
        <begin position="2"/>
        <end position="56"/>
    </location>
</feature>
<reference evidence="5 6" key="1">
    <citation type="submission" date="2021-02" db="EMBL/GenBank/DDBJ databases">
        <title>Alicyclobacillus curvatus sp. nov. and Alicyclobacillus mengziensis sp. nov., two acidophilic bacteria isolated from acid mine drainage.</title>
        <authorList>
            <person name="Huang Y."/>
        </authorList>
    </citation>
    <scope>NUCLEOTIDE SEQUENCE [LARGE SCALE GENOMIC DNA]</scope>
    <source>
        <strain evidence="5 6">S30H14</strain>
    </source>
</reference>
<dbReference type="KEGG" id="afx:JZ786_10120"/>
<dbReference type="PANTHER" id="PTHR30146:SF149">
    <property type="entry name" value="HTH-TYPE TRANSCRIPTIONAL REGULATOR EBGR"/>
    <property type="match status" value="1"/>
</dbReference>
<organism evidence="5 6">
    <name type="scientific">Alicyclobacillus mengziensis</name>
    <dbReference type="NCBI Taxonomy" id="2931921"/>
    <lineage>
        <taxon>Bacteria</taxon>
        <taxon>Bacillati</taxon>
        <taxon>Bacillota</taxon>
        <taxon>Bacilli</taxon>
        <taxon>Bacillales</taxon>
        <taxon>Alicyclobacillaceae</taxon>
        <taxon>Alicyclobacillus</taxon>
    </lineage>
</organism>
<dbReference type="Pfam" id="PF00356">
    <property type="entry name" value="LacI"/>
    <property type="match status" value="1"/>
</dbReference>
<dbReference type="EMBL" id="CP071182">
    <property type="protein sequence ID" value="QSO49236.1"/>
    <property type="molecule type" value="Genomic_DNA"/>
</dbReference>
<dbReference type="PANTHER" id="PTHR30146">
    <property type="entry name" value="LACI-RELATED TRANSCRIPTIONAL REPRESSOR"/>
    <property type="match status" value="1"/>
</dbReference>
<dbReference type="InterPro" id="IPR000843">
    <property type="entry name" value="HTH_LacI"/>
</dbReference>
<evidence type="ECO:0000256" key="3">
    <source>
        <dbReference type="ARBA" id="ARBA00023163"/>
    </source>
</evidence>
<keyword evidence="6" id="KW-1185">Reference proteome</keyword>
<evidence type="ECO:0000313" key="6">
    <source>
        <dbReference type="Proteomes" id="UP000663505"/>
    </source>
</evidence>
<dbReference type="AlphaFoldDB" id="A0A9X7W200"/>
<evidence type="ECO:0000313" key="5">
    <source>
        <dbReference type="EMBL" id="QSO49236.1"/>
    </source>
</evidence>
<name>A0A9X7W200_9BACL</name>
<dbReference type="Gene3D" id="3.40.50.2300">
    <property type="match status" value="2"/>
</dbReference>
<evidence type="ECO:0000256" key="1">
    <source>
        <dbReference type="ARBA" id="ARBA00023015"/>
    </source>
</evidence>
<keyword evidence="3" id="KW-0804">Transcription</keyword>
<dbReference type="InterPro" id="IPR028082">
    <property type="entry name" value="Peripla_BP_I"/>
</dbReference>
<dbReference type="SUPFAM" id="SSF53822">
    <property type="entry name" value="Periplasmic binding protein-like I"/>
    <property type="match status" value="1"/>
</dbReference>
<accession>A0A9X7W200</accession>
<protein>
    <submittedName>
        <fullName evidence="5">LacI family DNA-binding transcriptional regulator</fullName>
    </submittedName>
</protein>
<dbReference type="Pfam" id="PF13377">
    <property type="entry name" value="Peripla_BP_3"/>
    <property type="match status" value="1"/>
</dbReference>
<sequence>MTTIKDIARLAGVSYSTVSKALNNSPLVREDTKRKILEIAVEHNYKRNLLARQLVSGRSKLVGLVLRDVGNPVFSYLATQIHSSLQSIGYEMILALSSEGIGLLENLRVDGLLFWGHVDPDSIEARKLRSLRVPAVLLGNDMKVELPSLKVNRKGGISTAVRHLRDLGHQRIGLIGNSQEIKTQLFKESVLEAGLQFRAEYVLPSHTKWEGGYKAMKELEFSKHSPTAFIGVNNLVTMGALRALLERGVAIPADISLVGYDDLPEMERTEIPITTVGPPIDKMAEVAIHMILKLIDGEPFDAETWIEPVLHERKSSGRCMQTQ</sequence>
<dbReference type="CDD" id="cd06267">
    <property type="entry name" value="PBP1_LacI_sugar_binding-like"/>
    <property type="match status" value="1"/>
</dbReference>
<keyword evidence="2 5" id="KW-0238">DNA-binding</keyword>
<dbReference type="SMART" id="SM00354">
    <property type="entry name" value="HTH_LACI"/>
    <property type="match status" value="1"/>
</dbReference>
<dbReference type="PRINTS" id="PR00036">
    <property type="entry name" value="HTHLACI"/>
</dbReference>
<dbReference type="InterPro" id="IPR010982">
    <property type="entry name" value="Lambda_DNA-bd_dom_sf"/>
</dbReference>
<dbReference type="SUPFAM" id="SSF47413">
    <property type="entry name" value="lambda repressor-like DNA-binding domains"/>
    <property type="match status" value="1"/>
</dbReference>
<dbReference type="GO" id="GO:0000976">
    <property type="term" value="F:transcription cis-regulatory region binding"/>
    <property type="evidence" value="ECO:0007669"/>
    <property type="project" value="TreeGrafter"/>
</dbReference>